<dbReference type="GO" id="GO:0036431">
    <property type="term" value="F:dCMP kinase activity"/>
    <property type="evidence" value="ECO:0007669"/>
    <property type="project" value="RHEA"/>
</dbReference>
<comment type="function">
    <text evidence="11">Catalyzes the phosphorylation of pyrimidine nucleoside monophosphates at the expense of ATP. Plays an important role in de novo pyrimidine nucleotide biosynthesis. Has preference for UMP and CMP as phosphate acceptors.</text>
</comment>
<dbReference type="EC" id="2.7.4.14" evidence="11"/>
<gene>
    <name evidence="12" type="ORF">OCBIM_22036563mg</name>
</gene>
<comment type="similarity">
    <text evidence="11">Belongs to the adenylate kinase family. UMP-CMP kinase subfamily.</text>
</comment>
<organism evidence="12">
    <name type="scientific">Octopus bimaculoides</name>
    <name type="common">California two-spotted octopus</name>
    <dbReference type="NCBI Taxonomy" id="37653"/>
    <lineage>
        <taxon>Eukaryota</taxon>
        <taxon>Metazoa</taxon>
        <taxon>Spiralia</taxon>
        <taxon>Lophotrochozoa</taxon>
        <taxon>Mollusca</taxon>
        <taxon>Cephalopoda</taxon>
        <taxon>Coleoidea</taxon>
        <taxon>Octopodiformes</taxon>
        <taxon>Octopoda</taxon>
        <taxon>Incirrata</taxon>
        <taxon>Octopodidae</taxon>
        <taxon>Octopus</taxon>
    </lineage>
</organism>
<comment type="subcellular location">
    <subcellularLocation>
        <location evidence="11">Cytoplasm</location>
    </subcellularLocation>
    <subcellularLocation>
        <location evidence="11">Nucleus</location>
    </subcellularLocation>
</comment>
<reference evidence="12" key="1">
    <citation type="submission" date="2015-07" db="EMBL/GenBank/DDBJ databases">
        <title>MeaNS - Measles Nucleotide Surveillance Program.</title>
        <authorList>
            <person name="Tran T."/>
            <person name="Druce J."/>
        </authorList>
    </citation>
    <scope>NUCLEOTIDE SEQUENCE</scope>
    <source>
        <strain evidence="12">UCB-OBI-ISO-001</strain>
        <tissue evidence="12">Gonad</tissue>
    </source>
</reference>
<dbReference type="FunFam" id="3.40.50.300:FF:000315">
    <property type="entry name" value="Adenylate kinase 1"/>
    <property type="match status" value="1"/>
</dbReference>
<evidence type="ECO:0000256" key="2">
    <source>
        <dbReference type="ARBA" id="ARBA00011245"/>
    </source>
</evidence>
<evidence type="ECO:0000256" key="7">
    <source>
        <dbReference type="ARBA" id="ARBA00022840"/>
    </source>
</evidence>
<feature type="binding site" evidence="11">
    <location>
        <begin position="95"/>
        <end position="97"/>
    </location>
    <ligand>
        <name>a ribonucleoside 5'-phosphate</name>
        <dbReference type="ChEBI" id="CHEBI:58043"/>
    </ligand>
</feature>
<dbReference type="GO" id="GO:0005524">
    <property type="term" value="F:ATP binding"/>
    <property type="evidence" value="ECO:0007669"/>
    <property type="project" value="UniProtKB-KW"/>
</dbReference>
<evidence type="ECO:0000256" key="8">
    <source>
        <dbReference type="ARBA" id="ARBA00022975"/>
    </source>
</evidence>
<sequence>MLTGFSRQSQFKGRLKYFLKTFIQKSSLSSVIMTNRFNVVFILGGPGAGKGTQCANIVENFDYGHLSAGDLLRAERNDSNSQYGALIDKHIKEGSIVPVSITCSLLKKAMEASGKNNFLIDGFPRNKDNLAGWDSEMTETATVKLVLYFTCSEDVCVQRCLKRGETSGRADDNIESLKKRIMTFNSSTKPVIDHYKKLGLVKEVLAESGPSEVFEEVKTIFDNL</sequence>
<dbReference type="HAMAP" id="MF_00235">
    <property type="entry name" value="Adenylate_kinase_Adk"/>
    <property type="match status" value="1"/>
</dbReference>
<keyword evidence="7 11" id="KW-0067">ATP-binding</keyword>
<keyword evidence="5 11" id="KW-0547">Nucleotide-binding</keyword>
<comment type="catalytic activity">
    <reaction evidence="11">
        <text>CMP + ATP = CDP + ADP</text>
        <dbReference type="Rhea" id="RHEA:11600"/>
        <dbReference type="ChEBI" id="CHEBI:30616"/>
        <dbReference type="ChEBI" id="CHEBI:58069"/>
        <dbReference type="ChEBI" id="CHEBI:60377"/>
        <dbReference type="ChEBI" id="CHEBI:456216"/>
        <dbReference type="EC" id="2.7.4.14"/>
    </reaction>
</comment>
<evidence type="ECO:0000256" key="10">
    <source>
        <dbReference type="ARBA" id="ARBA00048116"/>
    </source>
</evidence>
<comment type="function">
    <text evidence="1">Catalyzes the reversible transfer of the terminal phosphate group between ATP and AMP. Plays an important role in cellular energy homeostasis and in adenine nucleotide metabolism.</text>
</comment>
<comment type="cofactor">
    <cofactor evidence="11">
        <name>Mg(2+)</name>
        <dbReference type="ChEBI" id="CHEBI:18420"/>
    </cofactor>
    <text evidence="11">Binds 1 Mg(2+) ion per monomer.</text>
</comment>
<proteinExistence type="inferred from homology"/>
<dbReference type="GO" id="GO:0033862">
    <property type="term" value="F:UMP kinase activity"/>
    <property type="evidence" value="ECO:0007669"/>
    <property type="project" value="RHEA"/>
</dbReference>
<keyword evidence="9 11" id="KW-0539">Nucleus</keyword>
<evidence type="ECO:0000256" key="4">
    <source>
        <dbReference type="ARBA" id="ARBA00022679"/>
    </source>
</evidence>
<dbReference type="GO" id="GO:0005634">
    <property type="term" value="C:nucleus"/>
    <property type="evidence" value="ECO:0007669"/>
    <property type="project" value="UniProtKB-SubCell"/>
</dbReference>
<dbReference type="InterPro" id="IPR006266">
    <property type="entry name" value="UMP_CMP_kinase"/>
</dbReference>
<keyword evidence="8 11" id="KW-0665">Pyrimidine biosynthesis</keyword>
<keyword evidence="6 11" id="KW-0418">Kinase</keyword>
<dbReference type="PROSITE" id="PS00113">
    <property type="entry name" value="ADENYLATE_KINASE"/>
    <property type="match status" value="1"/>
</dbReference>
<dbReference type="STRING" id="37653.A0A0L8I3E8"/>
<accession>A0A0L8I3E8</accession>
<protein>
    <recommendedName>
        <fullName evidence="11">UMP-CMP kinase</fullName>
        <ecNumber evidence="11">2.7.4.14</ecNumber>
    </recommendedName>
    <alternativeName>
        <fullName evidence="11">Deoxycytidylate kinase</fullName>
        <shortName evidence="11">CK</shortName>
        <shortName evidence="11">dCMP kinase</shortName>
    </alternativeName>
    <alternativeName>
        <fullName evidence="11">Uridine monophosphate/cytidine monophosphate kinase</fullName>
        <shortName evidence="11">UMP/CMP kinase</shortName>
        <shortName evidence="11">UMP/CMPK</shortName>
    </alternativeName>
</protein>
<name>A0A0L8I3E8_OCTBM</name>
<feature type="binding site" evidence="11">
    <location>
        <begin position="47"/>
        <end position="52"/>
    </location>
    <ligand>
        <name>ATP</name>
        <dbReference type="ChEBI" id="CHEBI:30616"/>
    </ligand>
</feature>
<feature type="binding site" evidence="11">
    <location>
        <begin position="122"/>
        <end position="125"/>
    </location>
    <ligand>
        <name>a ribonucleoside 5'-phosphate</name>
        <dbReference type="ChEBI" id="CHEBI:58043"/>
    </ligand>
</feature>
<evidence type="ECO:0000256" key="9">
    <source>
        <dbReference type="ARBA" id="ARBA00023242"/>
    </source>
</evidence>
<dbReference type="InterPro" id="IPR000850">
    <property type="entry name" value="Adenylat/UMP-CMP_kin"/>
</dbReference>
<evidence type="ECO:0000256" key="3">
    <source>
        <dbReference type="ARBA" id="ARBA00022490"/>
    </source>
</evidence>
<feature type="binding site" evidence="11">
    <location>
        <position position="163"/>
    </location>
    <ligand>
        <name>ATP</name>
        <dbReference type="ChEBI" id="CHEBI:30616"/>
    </ligand>
</feature>
<dbReference type="GO" id="GO:0006221">
    <property type="term" value="P:pyrimidine nucleotide biosynthetic process"/>
    <property type="evidence" value="ECO:0007669"/>
    <property type="project" value="UniProtKB-UniRule"/>
</dbReference>
<evidence type="ECO:0000256" key="5">
    <source>
        <dbReference type="ARBA" id="ARBA00022741"/>
    </source>
</evidence>
<keyword evidence="4 11" id="KW-0808">Transferase</keyword>
<dbReference type="Pfam" id="PF00406">
    <property type="entry name" value="ADK"/>
    <property type="match status" value="1"/>
</dbReference>
<dbReference type="PANTHER" id="PTHR23359">
    <property type="entry name" value="NUCLEOTIDE KINASE"/>
    <property type="match status" value="1"/>
</dbReference>
<dbReference type="HAMAP" id="MF_03172">
    <property type="entry name" value="Adenylate_kinase_UMP_CMP_kin"/>
    <property type="match status" value="1"/>
</dbReference>
<dbReference type="GO" id="GO:0006207">
    <property type="term" value="P:'de novo' pyrimidine nucleobase biosynthetic process"/>
    <property type="evidence" value="ECO:0007669"/>
    <property type="project" value="InterPro"/>
</dbReference>
<feature type="binding site" evidence="11">
    <location>
        <position position="129"/>
    </location>
    <ligand>
        <name>CMP</name>
        <dbReference type="ChEBI" id="CHEBI:60377"/>
    </ligand>
</feature>
<dbReference type="PRINTS" id="PR00094">
    <property type="entry name" value="ADENYLTKNASE"/>
</dbReference>
<feature type="binding site" evidence="11">
    <location>
        <position position="169"/>
    </location>
    <ligand>
        <name>a ribonucleoside 5'-phosphate</name>
        <dbReference type="ChEBI" id="CHEBI:58043"/>
    </ligand>
</feature>
<dbReference type="SUPFAM" id="SSF52540">
    <property type="entry name" value="P-loop containing nucleoside triphosphate hydrolases"/>
    <property type="match status" value="1"/>
</dbReference>
<dbReference type="InterPro" id="IPR033690">
    <property type="entry name" value="Adenylat_kinase_CS"/>
</dbReference>
<feature type="region of interest" description="NMPbind" evidence="11">
    <location>
        <begin position="67"/>
        <end position="97"/>
    </location>
</feature>
<dbReference type="EMBL" id="KQ416645">
    <property type="protein sequence ID" value="KOF96043.1"/>
    <property type="molecule type" value="Genomic_DNA"/>
</dbReference>
<dbReference type="AlphaFoldDB" id="A0A0L8I3E8"/>
<evidence type="ECO:0000256" key="6">
    <source>
        <dbReference type="ARBA" id="ARBA00022777"/>
    </source>
</evidence>
<comment type="catalytic activity">
    <reaction evidence="11">
        <text>dCMP + ATP = dCDP + ADP</text>
        <dbReference type="Rhea" id="RHEA:25094"/>
        <dbReference type="ChEBI" id="CHEBI:30616"/>
        <dbReference type="ChEBI" id="CHEBI:57566"/>
        <dbReference type="ChEBI" id="CHEBI:58593"/>
        <dbReference type="ChEBI" id="CHEBI:456216"/>
        <dbReference type="EC" id="2.7.4.14"/>
    </reaction>
</comment>
<dbReference type="InterPro" id="IPR027417">
    <property type="entry name" value="P-loop_NTPase"/>
</dbReference>
<comment type="catalytic activity">
    <reaction evidence="10 11">
        <text>UMP + ATP = UDP + ADP</text>
        <dbReference type="Rhea" id="RHEA:24400"/>
        <dbReference type="ChEBI" id="CHEBI:30616"/>
        <dbReference type="ChEBI" id="CHEBI:57865"/>
        <dbReference type="ChEBI" id="CHEBI:58223"/>
        <dbReference type="ChEBI" id="CHEBI:456216"/>
        <dbReference type="EC" id="2.7.4.14"/>
    </reaction>
</comment>
<evidence type="ECO:0000256" key="11">
    <source>
        <dbReference type="HAMAP-Rule" id="MF_03172"/>
    </source>
</evidence>
<keyword evidence="3 11" id="KW-0963">Cytoplasm</keyword>
<feature type="binding site" evidence="11">
    <location>
        <position position="73"/>
    </location>
    <ligand>
        <name>a ribonucleoside 5'-phosphate</name>
        <dbReference type="ChEBI" id="CHEBI:58043"/>
    </ligand>
</feature>
<evidence type="ECO:0000313" key="12">
    <source>
        <dbReference type="EMBL" id="KOF96043.1"/>
    </source>
</evidence>
<feature type="binding site" evidence="11">
    <location>
        <position position="180"/>
    </location>
    <ligand>
        <name>a ribonucleoside 5'-phosphate</name>
        <dbReference type="ChEBI" id="CHEBI:58043"/>
    </ligand>
</feature>
<comment type="subunit">
    <text evidence="2 11">Monomer.</text>
</comment>
<comment type="domain">
    <text evidence="11">Consists of three domains, a large central CORE domain and two small peripheral domains, NMPbind and LID, which undergo movements during catalysis. The LID domain closes over the site of phosphoryl transfer upon ATP binding. Assembling and dissambling the active center during each catalytic cycle provides an effective means to prevent ATP hydrolysis.</text>
</comment>
<dbReference type="Gene3D" id="3.40.50.300">
    <property type="entry name" value="P-loop containing nucleotide triphosphate hydrolases"/>
    <property type="match status" value="1"/>
</dbReference>
<dbReference type="CDD" id="cd01428">
    <property type="entry name" value="ADK"/>
    <property type="match status" value="1"/>
</dbReference>
<dbReference type="NCBIfam" id="TIGR01359">
    <property type="entry name" value="UMP_CMP_kin_fam"/>
    <property type="match status" value="1"/>
</dbReference>
<evidence type="ECO:0000256" key="1">
    <source>
        <dbReference type="ARBA" id="ARBA00003053"/>
    </source>
</evidence>
<dbReference type="GO" id="GO:0005737">
    <property type="term" value="C:cytoplasm"/>
    <property type="evidence" value="ECO:0007669"/>
    <property type="project" value="UniProtKB-SubCell"/>
</dbReference>
<feature type="binding site" evidence="11">
    <location>
        <position position="208"/>
    </location>
    <ligand>
        <name>ATP</name>
        <dbReference type="ChEBI" id="CHEBI:30616"/>
    </ligand>
</feature>
<dbReference type="OrthoDB" id="442176at2759"/>
<feature type="region of interest" description="LID" evidence="11">
    <location>
        <begin position="162"/>
        <end position="172"/>
    </location>
</feature>
<dbReference type="GO" id="GO:0036430">
    <property type="term" value="F:CMP kinase activity"/>
    <property type="evidence" value="ECO:0007669"/>
    <property type="project" value="RHEA"/>
</dbReference>